<dbReference type="Ensembl" id="ENSSTOT00000030695.1">
    <property type="protein sequence ID" value="ENSSTOP00000032610.1"/>
    <property type="gene ID" value="ENSSTOG00000029374.1"/>
</dbReference>
<evidence type="ECO:0000256" key="4">
    <source>
        <dbReference type="ARBA" id="ARBA00022989"/>
    </source>
</evidence>
<dbReference type="Proteomes" id="UP000005215">
    <property type="component" value="Unassembled WGS sequence"/>
</dbReference>
<evidence type="ECO:0000256" key="5">
    <source>
        <dbReference type="ARBA" id="ARBA00023133"/>
    </source>
</evidence>
<dbReference type="GO" id="GO:0070453">
    <property type="term" value="P:regulation of heme biosynthetic process"/>
    <property type="evidence" value="ECO:0007669"/>
    <property type="project" value="TreeGrafter"/>
</dbReference>
<feature type="transmembrane region" description="Helical" evidence="9">
    <location>
        <begin position="55"/>
        <end position="80"/>
    </location>
</feature>
<organism evidence="10 11">
    <name type="scientific">Ictidomys tridecemlineatus</name>
    <name type="common">Thirteen-lined ground squirrel</name>
    <name type="synonym">Spermophilus tridecemlineatus</name>
    <dbReference type="NCBI Taxonomy" id="43179"/>
    <lineage>
        <taxon>Eukaryota</taxon>
        <taxon>Metazoa</taxon>
        <taxon>Chordata</taxon>
        <taxon>Craniata</taxon>
        <taxon>Vertebrata</taxon>
        <taxon>Euteleostomi</taxon>
        <taxon>Mammalia</taxon>
        <taxon>Eutheria</taxon>
        <taxon>Euarchontoglires</taxon>
        <taxon>Glires</taxon>
        <taxon>Rodentia</taxon>
        <taxon>Sciuromorpha</taxon>
        <taxon>Sciuridae</taxon>
        <taxon>Xerinae</taxon>
        <taxon>Marmotini</taxon>
        <taxon>Ictidomys</taxon>
    </lineage>
</organism>
<dbReference type="PANTHER" id="PTHR12668:SF4">
    <property type="entry name" value="TRANSMEMBRANE PROTEIN 14C-RELATED"/>
    <property type="match status" value="1"/>
</dbReference>
<keyword evidence="5" id="KW-0350">Heme biosynthesis</keyword>
<dbReference type="InParanoid" id="A0A287DGE7"/>
<accession>A0A287DGE7</accession>
<reference evidence="10" key="2">
    <citation type="submission" date="2025-08" db="UniProtKB">
        <authorList>
            <consortium name="Ensembl"/>
        </authorList>
    </citation>
    <scope>IDENTIFICATION</scope>
</reference>
<comment type="subcellular location">
    <subcellularLocation>
        <location evidence="1">Membrane</location>
        <topology evidence="1">Multi-pass membrane protein</topology>
    </subcellularLocation>
</comment>
<reference evidence="11" key="1">
    <citation type="submission" date="2011-11" db="EMBL/GenBank/DDBJ databases">
        <title>The Draft Genome of Spermophilus tridecemlineatus.</title>
        <authorList>
            <consortium name="The Broad Institute Genome Assembly &amp; Analysis Group"/>
            <consortium name="Computational R&amp;D Group"/>
            <consortium name="and Sequencing Platform"/>
            <person name="Di Palma F."/>
            <person name="Alfoldi J."/>
            <person name="Johnson J."/>
            <person name="Berlin A."/>
            <person name="Gnerre S."/>
            <person name="Jaffe D."/>
            <person name="MacCallum I."/>
            <person name="Young S."/>
            <person name="Walker B.J."/>
            <person name="Lindblad-Toh K."/>
        </authorList>
    </citation>
    <scope>NUCLEOTIDE SEQUENCE [LARGE SCALE GENOMIC DNA]</scope>
</reference>
<dbReference type="InterPro" id="IPR005349">
    <property type="entry name" value="TMEM14"/>
</dbReference>
<feature type="transmembrane region" description="Helical" evidence="9">
    <location>
        <begin position="30"/>
        <end position="49"/>
    </location>
</feature>
<dbReference type="GO" id="GO:0006783">
    <property type="term" value="P:heme biosynthetic process"/>
    <property type="evidence" value="ECO:0007669"/>
    <property type="project" value="UniProtKB-KW"/>
</dbReference>
<feature type="transmembrane region" description="Helical" evidence="9">
    <location>
        <begin position="6"/>
        <end position="23"/>
    </location>
</feature>
<protein>
    <recommendedName>
        <fullName evidence="8">Transmembrane protein 14C</fullName>
    </recommendedName>
</protein>
<evidence type="ECO:0000313" key="11">
    <source>
        <dbReference type="Proteomes" id="UP000005215"/>
    </source>
</evidence>
<proteinExistence type="inferred from homology"/>
<reference evidence="10" key="3">
    <citation type="submission" date="2025-09" db="UniProtKB">
        <authorList>
            <consortium name="Ensembl"/>
        </authorList>
    </citation>
    <scope>IDENTIFICATION</scope>
</reference>
<keyword evidence="3 9" id="KW-0812">Transmembrane</keyword>
<keyword evidence="11" id="KW-1185">Reference proteome</keyword>
<evidence type="ECO:0000256" key="3">
    <source>
        <dbReference type="ARBA" id="ARBA00022692"/>
    </source>
</evidence>
<comment type="function">
    <text evidence="7">Required for normal heme biosynthesis.</text>
</comment>
<dbReference type="InterPro" id="IPR044890">
    <property type="entry name" value="TMEM14_sf"/>
</dbReference>
<dbReference type="GeneTree" id="ENSGT00940000154772"/>
<dbReference type="EMBL" id="AGTP01039389">
    <property type="status" value="NOT_ANNOTATED_CDS"/>
    <property type="molecule type" value="Genomic_DNA"/>
</dbReference>
<evidence type="ECO:0000256" key="9">
    <source>
        <dbReference type="SAM" id="Phobius"/>
    </source>
</evidence>
<dbReference type="GO" id="GO:0031966">
    <property type="term" value="C:mitochondrial membrane"/>
    <property type="evidence" value="ECO:0007669"/>
    <property type="project" value="TreeGrafter"/>
</dbReference>
<evidence type="ECO:0000313" key="10">
    <source>
        <dbReference type="Ensembl" id="ENSSTOP00000032610.1"/>
    </source>
</evidence>
<evidence type="ECO:0000256" key="2">
    <source>
        <dbReference type="ARBA" id="ARBA00007590"/>
    </source>
</evidence>
<sequence>VPLHYFGFGYAALVATGGITGCAKAGSVQSLGAGLFFGSLAGLGAYQLSQDPRNFWVFLATSWTMFMPRGLITGASLLMVAKLGISMLNRPQL</sequence>
<evidence type="ECO:0000256" key="1">
    <source>
        <dbReference type="ARBA" id="ARBA00004141"/>
    </source>
</evidence>
<name>A0A287DGE7_ICTTR</name>
<keyword evidence="4 9" id="KW-1133">Transmembrane helix</keyword>
<keyword evidence="6 9" id="KW-0472">Membrane</keyword>
<evidence type="ECO:0000256" key="7">
    <source>
        <dbReference type="ARBA" id="ARBA00037428"/>
    </source>
</evidence>
<comment type="similarity">
    <text evidence="2">Belongs to the TMEM14 family.</text>
</comment>
<dbReference type="PANTHER" id="PTHR12668">
    <property type="entry name" value="TRANSMEMBRANE PROTEIN 14, 15"/>
    <property type="match status" value="1"/>
</dbReference>
<dbReference type="Gene3D" id="1.10.10.1740">
    <property type="entry name" value="Transmembrane protein 14-like"/>
    <property type="match status" value="1"/>
</dbReference>
<evidence type="ECO:0000256" key="8">
    <source>
        <dbReference type="ARBA" id="ARBA00039421"/>
    </source>
</evidence>
<dbReference type="STRING" id="43179.ENSSTOP00000032610"/>
<dbReference type="AlphaFoldDB" id="A0A287DGE7"/>
<evidence type="ECO:0000256" key="6">
    <source>
        <dbReference type="ARBA" id="ARBA00023136"/>
    </source>
</evidence>
<dbReference type="Pfam" id="PF03647">
    <property type="entry name" value="Tmemb_14"/>
    <property type="match status" value="1"/>
</dbReference>